<dbReference type="GO" id="GO:0050661">
    <property type="term" value="F:NADP binding"/>
    <property type="evidence" value="ECO:0007669"/>
    <property type="project" value="InterPro"/>
</dbReference>
<keyword evidence="9" id="KW-1185">Reference proteome</keyword>
<dbReference type="InterPro" id="IPR036188">
    <property type="entry name" value="FAD/NAD-bd_sf"/>
</dbReference>
<dbReference type="KEGG" id="cbot:ATE48_12440"/>
<comment type="similarity">
    <text evidence="2">Belongs to the FAD-binding monooxygenase family.</text>
</comment>
<evidence type="ECO:0000256" key="4">
    <source>
        <dbReference type="ARBA" id="ARBA00022827"/>
    </source>
</evidence>
<dbReference type="InterPro" id="IPR051820">
    <property type="entry name" value="FAD-binding_MO"/>
</dbReference>
<evidence type="ECO:0000256" key="7">
    <source>
        <dbReference type="ARBA" id="ARBA00023033"/>
    </source>
</evidence>
<sequence length="500" mass="56520">MSTEHFDVVVVGAGISGIGAGYFLQRDCPNKSYVILENRADMGGTWDLFRYPGIRSDSDMFTLGYSFKPWTEEKAIADGPSIRKYVHETAAQYGIDKHVRYKHRVVGASWSSADQLWTVSVEHDGVPKRITCNFFHICAGYYNYEEGYLPQWQGVDSFKGQIIHPQHWPEDLDYSGKRVVVIGSGATAVTLVPSMVDKAAHVTMLQRTPTYMVSMPAQDALANWGRKNLPRQFAYDLTRFRKILFQQIFFRLARNRPAKTRERLLGLIREQLGPDYDMETHFTPPYNPWEQRLCLVPDNDMFLAIKSGKASVATDHIERFTDKGLKLKSGKELEADIIITATGLNLRMLGGAEISVDGKKVEIGKSYTYKGAMLSDVPNLAFVFGYTNASWTLRADLINEYVCRLINYLDLYKLASATPRVGEGPREEKPFADFSSGYFARAEHLLPKQMTKAPWKQNQSYVHDMMDLRFGGLEDGVLEFKKAEAPRAQPATTREAIAAE</sequence>
<evidence type="ECO:0000256" key="2">
    <source>
        <dbReference type="ARBA" id="ARBA00010139"/>
    </source>
</evidence>
<evidence type="ECO:0000256" key="5">
    <source>
        <dbReference type="ARBA" id="ARBA00022857"/>
    </source>
</evidence>
<dbReference type="Pfam" id="PF00743">
    <property type="entry name" value="FMO-like"/>
    <property type="match status" value="1"/>
</dbReference>
<evidence type="ECO:0000256" key="6">
    <source>
        <dbReference type="ARBA" id="ARBA00023002"/>
    </source>
</evidence>
<protein>
    <submittedName>
        <fullName evidence="8">FAD-containing monooxygenase EthA</fullName>
    </submittedName>
</protein>
<comment type="cofactor">
    <cofactor evidence="1">
        <name>FAD</name>
        <dbReference type="ChEBI" id="CHEBI:57692"/>
    </cofactor>
</comment>
<evidence type="ECO:0000313" key="9">
    <source>
        <dbReference type="Proteomes" id="UP000092498"/>
    </source>
</evidence>
<dbReference type="RefSeq" id="WP_066771988.1">
    <property type="nucleotide sequence ID" value="NZ_CP013244.1"/>
</dbReference>
<dbReference type="GO" id="GO:0050660">
    <property type="term" value="F:flavin adenine dinucleotide binding"/>
    <property type="evidence" value="ECO:0007669"/>
    <property type="project" value="InterPro"/>
</dbReference>
<dbReference type="STRING" id="1759059.ATE48_12440"/>
<dbReference type="SUPFAM" id="SSF51905">
    <property type="entry name" value="FAD/NAD(P)-binding domain"/>
    <property type="match status" value="1"/>
</dbReference>
<dbReference type="Proteomes" id="UP000092498">
    <property type="component" value="Chromosome"/>
</dbReference>
<evidence type="ECO:0000256" key="3">
    <source>
        <dbReference type="ARBA" id="ARBA00022630"/>
    </source>
</evidence>
<keyword evidence="5" id="KW-0521">NADP</keyword>
<name>A0A1B1AJD2_9PROT</name>
<keyword evidence="6" id="KW-0560">Oxidoreductase</keyword>
<dbReference type="FunFam" id="3.50.50.60:FF:000228">
    <property type="entry name" value="FAD-containing monooxygenase EthA"/>
    <property type="match status" value="1"/>
</dbReference>
<dbReference type="EMBL" id="CP013244">
    <property type="protein sequence ID" value="ANP46667.1"/>
    <property type="molecule type" value="Genomic_DNA"/>
</dbReference>
<reference evidence="8 9" key="1">
    <citation type="submission" date="2015-11" db="EMBL/GenBank/DDBJ databases">
        <title>Whole-Genome Sequence of Candidatus Oderbacter manganicum from the National Park Lower Oder Valley, Germany.</title>
        <authorList>
            <person name="Braun B."/>
            <person name="Liere K."/>
            <person name="Szewzyk U."/>
        </authorList>
    </citation>
    <scope>NUCLEOTIDE SEQUENCE [LARGE SCALE GENOMIC DNA]</scope>
    <source>
        <strain evidence="8 9">OTSz_A_272</strain>
    </source>
</reference>
<dbReference type="PANTHER" id="PTHR43872:SF1">
    <property type="entry name" value="MONOOXYGENASE, PUTATIVE (AFU_ORTHOLOGUE AFUA_8G02570)-RELATED"/>
    <property type="match status" value="1"/>
</dbReference>
<evidence type="ECO:0000313" key="8">
    <source>
        <dbReference type="EMBL" id="ANP46667.1"/>
    </source>
</evidence>
<accession>A0A1B1AJD2</accession>
<dbReference type="InParanoid" id="A0A1B1AJD2"/>
<dbReference type="OrthoDB" id="312624at2"/>
<gene>
    <name evidence="8" type="ORF">ATE48_12440</name>
</gene>
<dbReference type="InterPro" id="IPR020946">
    <property type="entry name" value="Flavin_mOase-like"/>
</dbReference>
<proteinExistence type="inferred from homology"/>
<organism evidence="8 9">
    <name type="scientific">Candidatus Viadribacter manganicus</name>
    <dbReference type="NCBI Taxonomy" id="1759059"/>
    <lineage>
        <taxon>Bacteria</taxon>
        <taxon>Pseudomonadati</taxon>
        <taxon>Pseudomonadota</taxon>
        <taxon>Alphaproteobacteria</taxon>
        <taxon>Hyphomonadales</taxon>
        <taxon>Hyphomonadaceae</taxon>
        <taxon>Candidatus Viadribacter</taxon>
    </lineage>
</organism>
<keyword evidence="4" id="KW-0274">FAD</keyword>
<dbReference type="AlphaFoldDB" id="A0A1B1AJD2"/>
<dbReference type="PANTHER" id="PTHR43872">
    <property type="entry name" value="MONOOXYGENASE, PUTATIVE (AFU_ORTHOLOGUE AFUA_8G02570)-RELATED"/>
    <property type="match status" value="1"/>
</dbReference>
<keyword evidence="7 8" id="KW-0503">Monooxygenase</keyword>
<evidence type="ECO:0000256" key="1">
    <source>
        <dbReference type="ARBA" id="ARBA00001974"/>
    </source>
</evidence>
<dbReference type="Pfam" id="PF13450">
    <property type="entry name" value="NAD_binding_8"/>
    <property type="match status" value="1"/>
</dbReference>
<dbReference type="Gene3D" id="3.50.50.60">
    <property type="entry name" value="FAD/NAD(P)-binding domain"/>
    <property type="match status" value="2"/>
</dbReference>
<dbReference type="GO" id="GO:0004499">
    <property type="term" value="F:N,N-dimethylaniline monooxygenase activity"/>
    <property type="evidence" value="ECO:0007669"/>
    <property type="project" value="InterPro"/>
</dbReference>
<keyword evidence="3" id="KW-0285">Flavoprotein</keyword>